<dbReference type="PANTHER" id="PTHR31569">
    <property type="entry name" value="SWIM-TYPE DOMAIN-CONTAINING PROTEIN"/>
    <property type="match status" value="1"/>
</dbReference>
<keyword evidence="1" id="KW-0479">Metal-binding</keyword>
<dbReference type="AlphaFoldDB" id="A0AA38HV12"/>
<proteinExistence type="predicted"/>
<dbReference type="PANTHER" id="PTHR31569:SF4">
    <property type="entry name" value="SWIM-TYPE DOMAIN-CONTAINING PROTEIN"/>
    <property type="match status" value="1"/>
</dbReference>
<evidence type="ECO:0000259" key="2">
    <source>
        <dbReference type="PROSITE" id="PS50966"/>
    </source>
</evidence>
<evidence type="ECO:0000313" key="4">
    <source>
        <dbReference type="Proteomes" id="UP001168821"/>
    </source>
</evidence>
<dbReference type="Proteomes" id="UP001168821">
    <property type="component" value="Unassembled WGS sequence"/>
</dbReference>
<name>A0AA38HV12_9CUCU</name>
<feature type="domain" description="SWIM-type" evidence="2">
    <location>
        <begin position="497"/>
        <end position="529"/>
    </location>
</feature>
<keyword evidence="1" id="KW-0863">Zinc-finger</keyword>
<gene>
    <name evidence="3" type="ORF">Zmor_022297</name>
</gene>
<evidence type="ECO:0000256" key="1">
    <source>
        <dbReference type="PROSITE-ProRule" id="PRU00325"/>
    </source>
</evidence>
<accession>A0AA38HV12</accession>
<reference evidence="3" key="1">
    <citation type="journal article" date="2023" name="G3 (Bethesda)">
        <title>Whole genome assemblies of Zophobas morio and Tenebrio molitor.</title>
        <authorList>
            <person name="Kaur S."/>
            <person name="Stinson S.A."/>
            <person name="diCenzo G.C."/>
        </authorList>
    </citation>
    <scope>NUCLEOTIDE SEQUENCE</scope>
    <source>
        <strain evidence="3">QUZm001</strain>
    </source>
</reference>
<dbReference type="InterPro" id="IPR052579">
    <property type="entry name" value="Zinc_finger_SWIM"/>
</dbReference>
<sequence>MDQIKPTCDLNINDTFSSYQELQEAVTSYGNARRVLYWRRDTKRLHRAPPKIFEVVKNYPQLEYCSIRFSCVHGGQTFRPKNVFAARRRKSRGTWKQDCKAEILVGLNEDKNRLIVKKIVDEHNHEIPSEEVFRQKTRRKMEKLKTAEPKIYEKIMKLEDKQNILNNLVKVNSLARSNNLRKVSNVLREKYRCSVTLQDDGSGKVIGFFFQDYHMRKCFDMFPEILFIDGTYLLQNIACCVYILCVENSLGGSDIVAVGVLTTKEKESVEWVVQKFKDNNPKCDKTVIVVTDKPTSEYDIVPRYFPTATKLICPYHALETFKKDTQPSKVLNVIPSESESALHFFSQLIESKSEEEYHTILEDMEDNVPYSLMDYFINNWHDLRNEWVKGFNPSLRTCINTKLDSSNLKLKSPVANCKTFSRFINNFFLVVYFRRNELQSELNRMVTKKHPEDVTEYSKHLTPYAVQKIKQFLSEMDEVSFDSPNDGSDVICESDGNTFVVSEISCNCDFFTIMKLPCVHLLAYRKSQGVDLFDEYLFSERWTKNYARDLFEEVGRRGDAEGVPTEGKFAKAHYACLSLAGLCSEVGEDVCSKRVEVLEKLRELWESGYEVKVQKLKKGEKEALFDHDYVRLESMESESF</sequence>
<keyword evidence="1" id="KW-0862">Zinc</keyword>
<protein>
    <recommendedName>
        <fullName evidence="2">SWIM-type domain-containing protein</fullName>
    </recommendedName>
</protein>
<keyword evidence="4" id="KW-1185">Reference proteome</keyword>
<dbReference type="EMBL" id="JALNTZ010000007">
    <property type="protein sequence ID" value="KAJ3644575.1"/>
    <property type="molecule type" value="Genomic_DNA"/>
</dbReference>
<dbReference type="Pfam" id="PF21056">
    <property type="entry name" value="ZSWIM1-3_RNaseH-like"/>
    <property type="match status" value="1"/>
</dbReference>
<dbReference type="InterPro" id="IPR007527">
    <property type="entry name" value="Znf_SWIM"/>
</dbReference>
<dbReference type="PROSITE" id="PS50966">
    <property type="entry name" value="ZF_SWIM"/>
    <property type="match status" value="1"/>
</dbReference>
<dbReference type="Pfam" id="PF21599">
    <property type="entry name" value="ZSWIM3_N"/>
    <property type="match status" value="1"/>
</dbReference>
<dbReference type="InterPro" id="IPR048324">
    <property type="entry name" value="ZSWIM1-3_RNaseH-like"/>
</dbReference>
<dbReference type="InterPro" id="IPR048325">
    <property type="entry name" value="ZSWIM3_N"/>
</dbReference>
<evidence type="ECO:0000313" key="3">
    <source>
        <dbReference type="EMBL" id="KAJ3644575.1"/>
    </source>
</evidence>
<dbReference type="GO" id="GO:0008270">
    <property type="term" value="F:zinc ion binding"/>
    <property type="evidence" value="ECO:0007669"/>
    <property type="project" value="UniProtKB-KW"/>
</dbReference>
<dbReference type="Pfam" id="PF04434">
    <property type="entry name" value="SWIM"/>
    <property type="match status" value="1"/>
</dbReference>
<comment type="caution">
    <text evidence="3">The sequence shown here is derived from an EMBL/GenBank/DDBJ whole genome shotgun (WGS) entry which is preliminary data.</text>
</comment>
<organism evidence="3 4">
    <name type="scientific">Zophobas morio</name>
    <dbReference type="NCBI Taxonomy" id="2755281"/>
    <lineage>
        <taxon>Eukaryota</taxon>
        <taxon>Metazoa</taxon>
        <taxon>Ecdysozoa</taxon>
        <taxon>Arthropoda</taxon>
        <taxon>Hexapoda</taxon>
        <taxon>Insecta</taxon>
        <taxon>Pterygota</taxon>
        <taxon>Neoptera</taxon>
        <taxon>Endopterygota</taxon>
        <taxon>Coleoptera</taxon>
        <taxon>Polyphaga</taxon>
        <taxon>Cucujiformia</taxon>
        <taxon>Tenebrionidae</taxon>
        <taxon>Zophobas</taxon>
    </lineage>
</organism>